<dbReference type="PANTHER" id="PTHR47926">
    <property type="entry name" value="PENTATRICOPEPTIDE REPEAT-CONTAINING PROTEIN"/>
    <property type="match status" value="1"/>
</dbReference>
<feature type="domain" description="DYW" evidence="3">
    <location>
        <begin position="546"/>
        <end position="638"/>
    </location>
</feature>
<dbReference type="InterPro" id="IPR002885">
    <property type="entry name" value="PPR_rpt"/>
</dbReference>
<dbReference type="AlphaFoldDB" id="A0AAQ3QDY3"/>
<dbReference type="Pfam" id="PF13041">
    <property type="entry name" value="PPR_2"/>
    <property type="match status" value="2"/>
</dbReference>
<evidence type="ECO:0000256" key="2">
    <source>
        <dbReference type="PROSITE-ProRule" id="PRU00708"/>
    </source>
</evidence>
<dbReference type="GO" id="GO:0003723">
    <property type="term" value="F:RNA binding"/>
    <property type="evidence" value="ECO:0007669"/>
    <property type="project" value="InterPro"/>
</dbReference>
<keyword evidence="5" id="KW-1185">Reference proteome</keyword>
<name>A0AAQ3QDY3_9LILI</name>
<dbReference type="Pfam" id="PF14432">
    <property type="entry name" value="DYW_deaminase"/>
    <property type="match status" value="1"/>
</dbReference>
<organism evidence="4 5">
    <name type="scientific">Canna indica</name>
    <name type="common">Indian-shot</name>
    <dbReference type="NCBI Taxonomy" id="4628"/>
    <lineage>
        <taxon>Eukaryota</taxon>
        <taxon>Viridiplantae</taxon>
        <taxon>Streptophyta</taxon>
        <taxon>Embryophyta</taxon>
        <taxon>Tracheophyta</taxon>
        <taxon>Spermatophyta</taxon>
        <taxon>Magnoliopsida</taxon>
        <taxon>Liliopsida</taxon>
        <taxon>Zingiberales</taxon>
        <taxon>Cannaceae</taxon>
        <taxon>Canna</taxon>
    </lineage>
</organism>
<reference evidence="4 5" key="1">
    <citation type="submission" date="2023-10" db="EMBL/GenBank/DDBJ databases">
        <title>Chromosome-scale genome assembly provides insights into flower coloration mechanisms of Canna indica.</title>
        <authorList>
            <person name="Li C."/>
        </authorList>
    </citation>
    <scope>NUCLEOTIDE SEQUENCE [LARGE SCALE GENOMIC DNA]</scope>
    <source>
        <tissue evidence="4">Flower</tissue>
    </source>
</reference>
<dbReference type="InterPro" id="IPR046848">
    <property type="entry name" value="E_motif"/>
</dbReference>
<dbReference type="InterPro" id="IPR011990">
    <property type="entry name" value="TPR-like_helical_dom_sf"/>
</dbReference>
<feature type="repeat" description="PPR" evidence="2">
    <location>
        <begin position="331"/>
        <end position="365"/>
    </location>
</feature>
<dbReference type="Pfam" id="PF12854">
    <property type="entry name" value="PPR_1"/>
    <property type="match status" value="1"/>
</dbReference>
<keyword evidence="1" id="KW-0677">Repeat</keyword>
<dbReference type="FunFam" id="1.25.40.10:FF:000184">
    <property type="entry name" value="Pentatricopeptide repeat-containing protein, chloroplastic"/>
    <property type="match status" value="1"/>
</dbReference>
<proteinExistence type="predicted"/>
<dbReference type="PANTHER" id="PTHR47926:SF436">
    <property type="entry name" value="PENTATRICOPEPTIDE REPEAT-CONTAINING PROTEIN ELI1, CHLOROPLASTIC-LIKE ISOFORM X2"/>
    <property type="match status" value="1"/>
</dbReference>
<dbReference type="InterPro" id="IPR046960">
    <property type="entry name" value="PPR_At4g14850-like_plant"/>
</dbReference>
<dbReference type="Proteomes" id="UP001327560">
    <property type="component" value="Chromosome 4"/>
</dbReference>
<dbReference type="Pfam" id="PF20431">
    <property type="entry name" value="E_motif"/>
    <property type="match status" value="1"/>
</dbReference>
<dbReference type="FunFam" id="1.25.40.10:FF:000348">
    <property type="entry name" value="Pentatricopeptide repeat-containing protein chloroplastic"/>
    <property type="match status" value="1"/>
</dbReference>
<dbReference type="NCBIfam" id="TIGR00756">
    <property type="entry name" value="PPR"/>
    <property type="match status" value="4"/>
</dbReference>
<evidence type="ECO:0000313" key="5">
    <source>
        <dbReference type="Proteomes" id="UP001327560"/>
    </source>
</evidence>
<evidence type="ECO:0000259" key="3">
    <source>
        <dbReference type="Pfam" id="PF14432"/>
    </source>
</evidence>
<protein>
    <submittedName>
        <fullName evidence="4">Pentatricopeptide repeat</fullName>
    </submittedName>
</protein>
<accession>A0AAQ3QDY3</accession>
<dbReference type="PROSITE" id="PS51375">
    <property type="entry name" value="PPR"/>
    <property type="match status" value="4"/>
</dbReference>
<dbReference type="EMBL" id="CP136893">
    <property type="protein sequence ID" value="WOL04935.1"/>
    <property type="molecule type" value="Genomic_DNA"/>
</dbReference>
<evidence type="ECO:0000313" key="4">
    <source>
        <dbReference type="EMBL" id="WOL04935.1"/>
    </source>
</evidence>
<dbReference type="GO" id="GO:0008270">
    <property type="term" value="F:zinc ion binding"/>
    <property type="evidence" value="ECO:0007669"/>
    <property type="project" value="InterPro"/>
</dbReference>
<dbReference type="Gene3D" id="1.25.40.10">
    <property type="entry name" value="Tetratricopeptide repeat domain"/>
    <property type="match status" value="3"/>
</dbReference>
<dbReference type="GO" id="GO:0009451">
    <property type="term" value="P:RNA modification"/>
    <property type="evidence" value="ECO:0007669"/>
    <property type="project" value="InterPro"/>
</dbReference>
<feature type="repeat" description="PPR" evidence="2">
    <location>
        <begin position="402"/>
        <end position="432"/>
    </location>
</feature>
<sequence length="638" mass="70954">MTATVALPLAISPPHVSKHTLPWLPSPDLASQYPVLRHLLSCTSMHHLRQIHAHTVTSGAFRDPFVASRILSFAALAPGGSLPYARHLLSRIPDPDAFIADALLRGYAFRANPLDAVLFYADALDSSVPEFPSPHTFPLLLKACADMPSLSLGEMIHAQAVKFGLASQTRTQNFLVRMYATCGEVGRARLVFEGISELDDASVNMMIGGYMNCGQLQKARSLFDEMIDKNVISWSVMINGYVQCSLFNEALQLFQEMLKEKMEPNESVLVNVLSACAHLGAIEQGKWVEEYIRRKKIRLTVRIGTALVDMYLKCGFVEKALDNFNIMEEKNVTTWSAMIGGLAINGLAEDALQMFAEMQTHGVPPNEVCFIGVLNACSHSGLVDDGVKYFYSMAQVYGLQPNVHHYCCLVDLYGRAGLLDKAEEVVEQMPMKPNSAVWGALLNSCKIHKNPLLAERIGKKLLELEPGNSGRYVLLSNIYAAKGRWADVAELRRLMKERGVMKIPGSSFIDLKGTVHEFIAGDGVHPQKSKIYAKLDEVSRKLMLAGYKPSTDQVLIDMDEEEKGSALFHHSEKLAIAFGLINCDPGTTIRIRKNLRICDDCHLFAKVLSKTYNVEIIIRDRSRFHHFKNGACSCMDFW</sequence>
<gene>
    <name evidence="4" type="ORF">Cni_G13658</name>
</gene>
<dbReference type="InterPro" id="IPR032867">
    <property type="entry name" value="DYW_dom"/>
</dbReference>
<evidence type="ECO:0000256" key="1">
    <source>
        <dbReference type="ARBA" id="ARBA00022737"/>
    </source>
</evidence>
<feature type="repeat" description="PPR" evidence="2">
    <location>
        <begin position="199"/>
        <end position="229"/>
    </location>
</feature>
<feature type="repeat" description="PPR" evidence="2">
    <location>
        <begin position="230"/>
        <end position="264"/>
    </location>
</feature>